<gene>
    <name evidence="9" type="ORF">K5I21_25280</name>
    <name evidence="10" type="ORF">PM006_10045</name>
</gene>
<evidence type="ECO:0000256" key="5">
    <source>
        <dbReference type="ARBA" id="ARBA00022989"/>
    </source>
</evidence>
<keyword evidence="5 7" id="KW-1133">Transmembrane helix</keyword>
<dbReference type="SUPFAM" id="SSF161098">
    <property type="entry name" value="MetI-like"/>
    <property type="match status" value="1"/>
</dbReference>
<accession>A0AAW6AWD8</accession>
<dbReference type="CDD" id="cd06261">
    <property type="entry name" value="TM_PBP2"/>
    <property type="match status" value="1"/>
</dbReference>
<evidence type="ECO:0000313" key="10">
    <source>
        <dbReference type="EMBL" id="MDB2000538.1"/>
    </source>
</evidence>
<evidence type="ECO:0000256" key="3">
    <source>
        <dbReference type="ARBA" id="ARBA00022475"/>
    </source>
</evidence>
<evidence type="ECO:0000256" key="4">
    <source>
        <dbReference type="ARBA" id="ARBA00022692"/>
    </source>
</evidence>
<dbReference type="InterPro" id="IPR025966">
    <property type="entry name" value="OppC_N"/>
</dbReference>
<dbReference type="AlphaFoldDB" id="A0AAW6AWD8"/>
<dbReference type="InterPro" id="IPR050366">
    <property type="entry name" value="BP-dependent_transpt_permease"/>
</dbReference>
<keyword evidence="2 7" id="KW-0813">Transport</keyword>
<dbReference type="Gene3D" id="1.10.3720.10">
    <property type="entry name" value="MetI-like"/>
    <property type="match status" value="1"/>
</dbReference>
<evidence type="ECO:0000313" key="11">
    <source>
        <dbReference type="Proteomes" id="UP001203136"/>
    </source>
</evidence>
<evidence type="ECO:0000259" key="8">
    <source>
        <dbReference type="PROSITE" id="PS50928"/>
    </source>
</evidence>
<dbReference type="InterPro" id="IPR035906">
    <property type="entry name" value="MetI-like_sf"/>
</dbReference>
<feature type="domain" description="ABC transmembrane type-1" evidence="8">
    <location>
        <begin position="71"/>
        <end position="260"/>
    </location>
</feature>
<evidence type="ECO:0000313" key="9">
    <source>
        <dbReference type="EMBL" id="MCK0089123.1"/>
    </source>
</evidence>
<dbReference type="EMBL" id="JAINVB010000002">
    <property type="protein sequence ID" value="MCK0089123.1"/>
    <property type="molecule type" value="Genomic_DNA"/>
</dbReference>
<keyword evidence="6 7" id="KW-0472">Membrane</keyword>
<dbReference type="GO" id="GO:0005886">
    <property type="term" value="C:plasma membrane"/>
    <property type="evidence" value="ECO:0007669"/>
    <property type="project" value="UniProtKB-SubCell"/>
</dbReference>
<feature type="transmembrane region" description="Helical" evidence="7">
    <location>
        <begin position="111"/>
        <end position="131"/>
    </location>
</feature>
<keyword evidence="3" id="KW-1003">Cell membrane</keyword>
<dbReference type="Pfam" id="PF00528">
    <property type="entry name" value="BPD_transp_1"/>
    <property type="match status" value="1"/>
</dbReference>
<keyword evidence="4 7" id="KW-0812">Transmembrane</keyword>
<reference evidence="10" key="2">
    <citation type="submission" date="2023-01" db="EMBL/GenBank/DDBJ databases">
        <title>Human gut microbiome strain richness.</title>
        <authorList>
            <person name="Chen-Liaw A."/>
        </authorList>
    </citation>
    <scope>NUCLEOTIDE SEQUENCE</scope>
    <source>
        <strain evidence="10">B1_m1001713B170214d0_201011</strain>
    </source>
</reference>
<feature type="transmembrane region" description="Helical" evidence="7">
    <location>
        <begin position="12"/>
        <end position="32"/>
    </location>
</feature>
<protein>
    <submittedName>
        <fullName evidence="9">ABC transporter permease</fullName>
    </submittedName>
</protein>
<name>A0AAW6AWD8_CLOSY</name>
<evidence type="ECO:0000256" key="7">
    <source>
        <dbReference type="RuleBase" id="RU363032"/>
    </source>
</evidence>
<dbReference type="InterPro" id="IPR000515">
    <property type="entry name" value="MetI-like"/>
</dbReference>
<comment type="caution">
    <text evidence="9">The sequence shown here is derived from an EMBL/GenBank/DDBJ whole genome shotgun (WGS) entry which is preliminary data.</text>
</comment>
<reference evidence="9" key="1">
    <citation type="journal article" date="2022" name="Cell Host Microbe">
        <title>Colonization of the live biotherapeutic product VE303 and modulation of the microbiota and metabolites in healthy volunteers.</title>
        <authorList>
            <person name="Dsouza M."/>
            <person name="Menon R."/>
            <person name="Crossette E."/>
            <person name="Bhattarai S.K."/>
            <person name="Schneider J."/>
            <person name="Kim Y.G."/>
            <person name="Reddy S."/>
            <person name="Caballero S."/>
            <person name="Felix C."/>
            <person name="Cornacchione L."/>
            <person name="Hendrickson J."/>
            <person name="Watson A.R."/>
            <person name="Minot S.S."/>
            <person name="Greenfield N."/>
            <person name="Schopf L."/>
            <person name="Szabady R."/>
            <person name="Patarroyo J."/>
            <person name="Smith W."/>
            <person name="Harrison P."/>
            <person name="Kuijper E.J."/>
            <person name="Kelly C.P."/>
            <person name="Olle B."/>
            <person name="Bobilev D."/>
            <person name="Silber J.L."/>
            <person name="Bucci V."/>
            <person name="Roberts B."/>
            <person name="Faith J."/>
            <person name="Norman J.M."/>
        </authorList>
    </citation>
    <scope>NUCLEOTIDE SEQUENCE</scope>
    <source>
        <strain evidence="9">VE303-04</strain>
    </source>
</reference>
<comment type="subcellular location">
    <subcellularLocation>
        <location evidence="1 7">Cell membrane</location>
        <topology evidence="1 7">Multi-pass membrane protein</topology>
    </subcellularLocation>
</comment>
<dbReference type="Pfam" id="PF12911">
    <property type="entry name" value="OppC_N"/>
    <property type="match status" value="1"/>
</dbReference>
<dbReference type="EMBL" id="JAQLGM010000021">
    <property type="protein sequence ID" value="MDB2000538.1"/>
    <property type="molecule type" value="Genomic_DNA"/>
</dbReference>
<dbReference type="PANTHER" id="PTHR43386">
    <property type="entry name" value="OLIGOPEPTIDE TRANSPORT SYSTEM PERMEASE PROTEIN APPC"/>
    <property type="match status" value="1"/>
</dbReference>
<dbReference type="Proteomes" id="UP001300871">
    <property type="component" value="Unassembled WGS sequence"/>
</dbReference>
<feature type="transmembrane region" description="Helical" evidence="7">
    <location>
        <begin position="75"/>
        <end position="99"/>
    </location>
</feature>
<organism evidence="9 11">
    <name type="scientific">Clostridium symbiosum</name>
    <name type="common">Bacteroides symbiosus</name>
    <dbReference type="NCBI Taxonomy" id="1512"/>
    <lineage>
        <taxon>Bacteria</taxon>
        <taxon>Bacillati</taxon>
        <taxon>Bacillota</taxon>
        <taxon>Clostridia</taxon>
        <taxon>Lachnospirales</taxon>
        <taxon>Lachnospiraceae</taxon>
        <taxon>Otoolea</taxon>
    </lineage>
</organism>
<dbReference type="PANTHER" id="PTHR43386:SF25">
    <property type="entry name" value="PEPTIDE ABC TRANSPORTER PERMEASE PROTEIN"/>
    <property type="match status" value="1"/>
</dbReference>
<evidence type="ECO:0000256" key="1">
    <source>
        <dbReference type="ARBA" id="ARBA00004651"/>
    </source>
</evidence>
<sequence length="275" mass="29678">MLKKCFSNKKFVVGFIILVPLIIVMIFGNFLVPNDPYALDTVNMLKNSSAKYPLGTDEYGRCILTRLILGIRPSMMVALGGTAISFAGGTLLGVAAGYLEGRIGAVIMRGIDIILCFPPILLAMIIAGLWGAGVINLMLVIGLLYIPHFSRVAYSSTLQVRKMEYVESDLSIGAAPSAIMWKAIFPNIISVLIVQVSTTISNAILLESGLSFLGLGVQPPTPSWGQMIGSARGYLNVNVMYLFWPAVCLCLTILAVNLMGDAIRDILDPKLNNSF</sequence>
<evidence type="ECO:0000256" key="2">
    <source>
        <dbReference type="ARBA" id="ARBA00022448"/>
    </source>
</evidence>
<dbReference type="Proteomes" id="UP001203136">
    <property type="component" value="Unassembled WGS sequence"/>
</dbReference>
<dbReference type="GO" id="GO:0055085">
    <property type="term" value="P:transmembrane transport"/>
    <property type="evidence" value="ECO:0007669"/>
    <property type="project" value="InterPro"/>
</dbReference>
<dbReference type="PROSITE" id="PS50928">
    <property type="entry name" value="ABC_TM1"/>
    <property type="match status" value="1"/>
</dbReference>
<evidence type="ECO:0000256" key="6">
    <source>
        <dbReference type="ARBA" id="ARBA00023136"/>
    </source>
</evidence>
<feature type="transmembrane region" description="Helical" evidence="7">
    <location>
        <begin position="241"/>
        <end position="260"/>
    </location>
</feature>
<comment type="similarity">
    <text evidence="7">Belongs to the binding-protein-dependent transport system permease family.</text>
</comment>
<dbReference type="RefSeq" id="WP_003498336.1">
    <property type="nucleotide sequence ID" value="NZ_BAABZD010000005.1"/>
</dbReference>
<proteinExistence type="inferred from homology"/>